<comment type="similarity">
    <text evidence="2">Belongs to the YkuD family.</text>
</comment>
<comment type="caution">
    <text evidence="10">The sequence shown here is derived from an EMBL/GenBank/DDBJ whole genome shotgun (WGS) entry which is preliminary data.</text>
</comment>
<dbReference type="PANTHER" id="PTHR30582:SF2">
    <property type="entry name" value="L,D-TRANSPEPTIDASE YCIB-RELATED"/>
    <property type="match status" value="1"/>
</dbReference>
<keyword evidence="8" id="KW-1133">Transmembrane helix</keyword>
<evidence type="ECO:0000256" key="2">
    <source>
        <dbReference type="ARBA" id="ARBA00005992"/>
    </source>
</evidence>
<dbReference type="SUPFAM" id="SSF141523">
    <property type="entry name" value="L,D-transpeptidase catalytic domain-like"/>
    <property type="match status" value="1"/>
</dbReference>
<reference evidence="10 11" key="1">
    <citation type="submission" date="2019-03" db="EMBL/GenBank/DDBJ databases">
        <title>Genomic Encyclopedia of Archaeal and Bacterial Type Strains, Phase II (KMG-II): from individual species to whole genera.</title>
        <authorList>
            <person name="Goeker M."/>
        </authorList>
    </citation>
    <scope>NUCLEOTIDE SEQUENCE [LARGE SCALE GENOMIC DNA]</scope>
    <source>
        <strain evidence="10 11">ATCC 25309</strain>
    </source>
</reference>
<name>A0A4R7RI63_9BACT</name>
<dbReference type="PANTHER" id="PTHR30582">
    <property type="entry name" value="L,D-TRANSPEPTIDASE"/>
    <property type="match status" value="1"/>
</dbReference>
<evidence type="ECO:0000256" key="1">
    <source>
        <dbReference type="ARBA" id="ARBA00004752"/>
    </source>
</evidence>
<gene>
    <name evidence="10" type="ORF">EI77_04624</name>
</gene>
<dbReference type="AlphaFoldDB" id="A0A4R7RI63"/>
<evidence type="ECO:0000256" key="5">
    <source>
        <dbReference type="ARBA" id="ARBA00022984"/>
    </source>
</evidence>
<dbReference type="EMBL" id="SOCA01000018">
    <property type="protein sequence ID" value="TDU62581.1"/>
    <property type="molecule type" value="Genomic_DNA"/>
</dbReference>
<dbReference type="GO" id="GO:0016740">
    <property type="term" value="F:transferase activity"/>
    <property type="evidence" value="ECO:0007669"/>
    <property type="project" value="UniProtKB-KW"/>
</dbReference>
<accession>A0A4R7RI63</accession>
<dbReference type="InterPro" id="IPR050979">
    <property type="entry name" value="LD-transpeptidase"/>
</dbReference>
<evidence type="ECO:0000256" key="7">
    <source>
        <dbReference type="PROSITE-ProRule" id="PRU01373"/>
    </source>
</evidence>
<evidence type="ECO:0000256" key="8">
    <source>
        <dbReference type="SAM" id="Phobius"/>
    </source>
</evidence>
<keyword evidence="4 7" id="KW-0133">Cell shape</keyword>
<dbReference type="GO" id="GO:0071972">
    <property type="term" value="F:peptidoglycan L,D-transpeptidase activity"/>
    <property type="evidence" value="ECO:0007669"/>
    <property type="project" value="TreeGrafter"/>
</dbReference>
<feature type="active site" description="Proton donor/acceptor" evidence="7">
    <location>
        <position position="262"/>
    </location>
</feature>
<keyword evidence="11" id="KW-1185">Reference proteome</keyword>
<keyword evidence="5 7" id="KW-0573">Peptidoglycan synthesis</keyword>
<dbReference type="GO" id="GO:0005576">
    <property type="term" value="C:extracellular region"/>
    <property type="evidence" value="ECO:0007669"/>
    <property type="project" value="TreeGrafter"/>
</dbReference>
<feature type="active site" description="Nucleophile" evidence="7">
    <location>
        <position position="275"/>
    </location>
</feature>
<evidence type="ECO:0000313" key="10">
    <source>
        <dbReference type="EMBL" id="TDU62581.1"/>
    </source>
</evidence>
<dbReference type="InterPro" id="IPR038063">
    <property type="entry name" value="Transpep_catalytic_dom"/>
</dbReference>
<feature type="domain" description="L,D-TPase catalytic" evidence="9">
    <location>
        <begin position="163"/>
        <end position="299"/>
    </location>
</feature>
<dbReference type="GO" id="GO:0071555">
    <property type="term" value="P:cell wall organization"/>
    <property type="evidence" value="ECO:0007669"/>
    <property type="project" value="UniProtKB-UniRule"/>
</dbReference>
<sequence length="300" mass="33189">MDCLRQLREEGLRGGYPLRGLSGLLFEVGAESEDCALRTEHLFLNADGPSALHGLLAALKWKLLGAGRLSLCLDRRVFVARFLDSMMMTFRLFSACLFLSTILLTGCSMQGGYYGGGVAGYGQNVFRYGQQGVNAARRLPNRVMGVFRGDDSFWYADGMYGRPSIQICLGEQMVYLYKGGQLAGGSPISSGSEGYDTRPGRYSVIQKDIDHKSSIYGDYEDMYGNVIMTNIDNRKDPRPVGTRFEGAKMYYFMRIYGGVGMHQGYLPGYPASHGCIRLPGHMAEKFYHACPMGTPVTVVR</sequence>
<dbReference type="GO" id="GO:0008360">
    <property type="term" value="P:regulation of cell shape"/>
    <property type="evidence" value="ECO:0007669"/>
    <property type="project" value="UniProtKB-UniRule"/>
</dbReference>
<evidence type="ECO:0000256" key="6">
    <source>
        <dbReference type="ARBA" id="ARBA00023316"/>
    </source>
</evidence>
<dbReference type="Pfam" id="PF03734">
    <property type="entry name" value="YkuD"/>
    <property type="match status" value="1"/>
</dbReference>
<evidence type="ECO:0000256" key="3">
    <source>
        <dbReference type="ARBA" id="ARBA00022679"/>
    </source>
</evidence>
<dbReference type="InterPro" id="IPR005490">
    <property type="entry name" value="LD_TPept_cat_dom"/>
</dbReference>
<dbReference type="Proteomes" id="UP000295662">
    <property type="component" value="Unassembled WGS sequence"/>
</dbReference>
<keyword evidence="3" id="KW-0808">Transferase</keyword>
<dbReference type="PROSITE" id="PS52029">
    <property type="entry name" value="LD_TPASE"/>
    <property type="match status" value="1"/>
</dbReference>
<evidence type="ECO:0000313" key="11">
    <source>
        <dbReference type="Proteomes" id="UP000295662"/>
    </source>
</evidence>
<dbReference type="Gene3D" id="2.40.440.10">
    <property type="entry name" value="L,D-transpeptidase catalytic domain-like"/>
    <property type="match status" value="1"/>
</dbReference>
<dbReference type="CDD" id="cd16913">
    <property type="entry name" value="YkuD_like"/>
    <property type="match status" value="1"/>
</dbReference>
<proteinExistence type="inferred from homology"/>
<feature type="transmembrane region" description="Helical" evidence="8">
    <location>
        <begin position="85"/>
        <end position="104"/>
    </location>
</feature>
<dbReference type="UniPathway" id="UPA00219"/>
<comment type="pathway">
    <text evidence="1 7">Cell wall biogenesis; peptidoglycan biosynthesis.</text>
</comment>
<keyword evidence="8" id="KW-0472">Membrane</keyword>
<evidence type="ECO:0000259" key="9">
    <source>
        <dbReference type="PROSITE" id="PS52029"/>
    </source>
</evidence>
<dbReference type="GO" id="GO:0018104">
    <property type="term" value="P:peptidoglycan-protein cross-linking"/>
    <property type="evidence" value="ECO:0007669"/>
    <property type="project" value="TreeGrafter"/>
</dbReference>
<keyword evidence="6 7" id="KW-0961">Cell wall biogenesis/degradation</keyword>
<protein>
    <submittedName>
        <fullName evidence="10">L,D-transpeptidase-like protein</fullName>
    </submittedName>
</protein>
<evidence type="ECO:0000256" key="4">
    <source>
        <dbReference type="ARBA" id="ARBA00022960"/>
    </source>
</evidence>
<organism evidence="10 11">
    <name type="scientific">Prosthecobacter fusiformis</name>
    <dbReference type="NCBI Taxonomy" id="48464"/>
    <lineage>
        <taxon>Bacteria</taxon>
        <taxon>Pseudomonadati</taxon>
        <taxon>Verrucomicrobiota</taxon>
        <taxon>Verrucomicrobiia</taxon>
        <taxon>Verrucomicrobiales</taxon>
        <taxon>Verrucomicrobiaceae</taxon>
        <taxon>Prosthecobacter</taxon>
    </lineage>
</organism>
<keyword evidence="8" id="KW-0812">Transmembrane</keyword>